<evidence type="ECO:0000313" key="3">
    <source>
        <dbReference type="EMBL" id="KAB0338286.1"/>
    </source>
</evidence>
<dbReference type="InterPro" id="IPR036179">
    <property type="entry name" value="Ig-like_dom_sf"/>
</dbReference>
<protein>
    <recommendedName>
        <fullName evidence="2">Ig-like domain-containing protein</fullName>
    </recommendedName>
</protein>
<evidence type="ECO:0000256" key="1">
    <source>
        <dbReference type="SAM" id="SignalP"/>
    </source>
</evidence>
<keyword evidence="4" id="KW-1185">Reference proteome</keyword>
<evidence type="ECO:0000313" key="4">
    <source>
        <dbReference type="Proteomes" id="UP000326062"/>
    </source>
</evidence>
<dbReference type="Proteomes" id="UP000326062">
    <property type="component" value="Unassembled WGS sequence"/>
</dbReference>
<dbReference type="SUPFAM" id="SSF48726">
    <property type="entry name" value="Immunoglobulin"/>
    <property type="match status" value="1"/>
</dbReference>
<accession>A0A5N3UNK6</accession>
<dbReference type="InterPro" id="IPR007110">
    <property type="entry name" value="Ig-like_dom"/>
</dbReference>
<dbReference type="SMART" id="SM00406">
    <property type="entry name" value="IGv"/>
    <property type="match status" value="1"/>
</dbReference>
<feature type="domain" description="Ig-like" evidence="2">
    <location>
        <begin position="16"/>
        <end position="104"/>
    </location>
</feature>
<dbReference type="SMART" id="SM00409">
    <property type="entry name" value="IG"/>
    <property type="match status" value="1"/>
</dbReference>
<feature type="signal peptide" evidence="1">
    <location>
        <begin position="1"/>
        <end position="21"/>
    </location>
</feature>
<dbReference type="InterPro" id="IPR003599">
    <property type="entry name" value="Ig_sub"/>
</dbReference>
<sequence>MEAPAQLLCLLFLWIPEIVLTQSPASLAWTPGEAATLTCGARQSAPRLLIYTATSRASGIPARFSGSGSGTSFTLTISSLEPEDAAAYYCYQHSSGYHSDSRLNKNLHNTLRAFHFTSCFLFKQLLWYLLSFSISTSI</sequence>
<feature type="chain" id="PRO_5024321278" description="Ig-like domain-containing protein" evidence="1">
    <location>
        <begin position="22"/>
        <end position="138"/>
    </location>
</feature>
<reference evidence="3 4" key="1">
    <citation type="submission" date="2019-06" db="EMBL/GenBank/DDBJ databases">
        <title>Discovery of a novel chromosome fission-fusion reversal in muntjac.</title>
        <authorList>
            <person name="Mudd A.B."/>
            <person name="Bredeson J.V."/>
            <person name="Baum R."/>
            <person name="Hockemeyer D."/>
            <person name="Rokhsar D.S."/>
        </authorList>
    </citation>
    <scope>NUCLEOTIDE SEQUENCE [LARGE SCALE GENOMIC DNA]</scope>
    <source>
        <strain evidence="3">UCam_UCB_Mr</strain>
        <tissue evidence="3">Fibroblast cell line</tissue>
    </source>
</reference>
<dbReference type="AlphaFoldDB" id="A0A5N3UNK6"/>
<proteinExistence type="predicted"/>
<dbReference type="Pfam" id="PF07686">
    <property type="entry name" value="V-set"/>
    <property type="match status" value="1"/>
</dbReference>
<gene>
    <name evidence="3" type="ORF">FD755_025291</name>
</gene>
<dbReference type="InterPro" id="IPR013106">
    <property type="entry name" value="Ig_V-set"/>
</dbReference>
<dbReference type="InterPro" id="IPR050150">
    <property type="entry name" value="IgV_Light_Chain"/>
</dbReference>
<dbReference type="EMBL" id="VCEB01009045">
    <property type="protein sequence ID" value="KAB0338286.1"/>
    <property type="molecule type" value="Genomic_DNA"/>
</dbReference>
<dbReference type="PANTHER" id="PTHR23267">
    <property type="entry name" value="IMMUNOGLOBULIN LIGHT CHAIN"/>
    <property type="match status" value="1"/>
</dbReference>
<keyword evidence="1" id="KW-0732">Signal</keyword>
<dbReference type="Gene3D" id="2.60.40.10">
    <property type="entry name" value="Immunoglobulins"/>
    <property type="match status" value="1"/>
</dbReference>
<dbReference type="InterPro" id="IPR013783">
    <property type="entry name" value="Ig-like_fold"/>
</dbReference>
<comment type="caution">
    <text evidence="3">The sequence shown here is derived from an EMBL/GenBank/DDBJ whole genome shotgun (WGS) entry which is preliminary data.</text>
</comment>
<dbReference type="PROSITE" id="PS50835">
    <property type="entry name" value="IG_LIKE"/>
    <property type="match status" value="1"/>
</dbReference>
<evidence type="ECO:0000259" key="2">
    <source>
        <dbReference type="PROSITE" id="PS50835"/>
    </source>
</evidence>
<organism evidence="3 4">
    <name type="scientific">Muntiacus reevesi</name>
    <name type="common">Reeves' muntjac</name>
    <name type="synonym">Cervus reevesi</name>
    <dbReference type="NCBI Taxonomy" id="9886"/>
    <lineage>
        <taxon>Eukaryota</taxon>
        <taxon>Metazoa</taxon>
        <taxon>Chordata</taxon>
        <taxon>Craniata</taxon>
        <taxon>Vertebrata</taxon>
        <taxon>Euteleostomi</taxon>
        <taxon>Mammalia</taxon>
        <taxon>Eutheria</taxon>
        <taxon>Laurasiatheria</taxon>
        <taxon>Artiodactyla</taxon>
        <taxon>Ruminantia</taxon>
        <taxon>Pecora</taxon>
        <taxon>Cervidae</taxon>
        <taxon>Muntiacinae</taxon>
        <taxon>Muntiacus</taxon>
    </lineage>
</organism>
<name>A0A5N3UNK6_MUNRE</name>